<reference evidence="1" key="1">
    <citation type="submission" date="2023-04" db="EMBL/GenBank/DDBJ databases">
        <title>A chromosome-level genome assembly of the parasitoid wasp Eretmocerus hayati.</title>
        <authorList>
            <person name="Zhong Y."/>
            <person name="Liu S."/>
            <person name="Liu Y."/>
        </authorList>
    </citation>
    <scope>NUCLEOTIDE SEQUENCE</scope>
    <source>
        <strain evidence="1">ZJU_SS_LIU_2023</strain>
    </source>
</reference>
<proteinExistence type="predicted"/>
<gene>
    <name evidence="1" type="ORF">QAD02_020486</name>
</gene>
<evidence type="ECO:0000313" key="1">
    <source>
        <dbReference type="EMBL" id="KAJ8684693.1"/>
    </source>
</evidence>
<protein>
    <submittedName>
        <fullName evidence="1">Uncharacterized protein</fullName>
    </submittedName>
</protein>
<dbReference type="EMBL" id="CM056741">
    <property type="protein sequence ID" value="KAJ8684693.1"/>
    <property type="molecule type" value="Genomic_DNA"/>
</dbReference>
<sequence length="183" mass="20543">MLQRVENAKQIHSEKKARQEAHEASRDPYDGAFPIKGNRIVDLELMQRNMQCPECNEPLLIHDIEGETIRGLSSIFLVRCRKCLLVQTIKSGSEYQNPATGKSLFSCNTKAALGAIHTGIGHSHLEKLFSIMDLPVLSQSVYKQHERMVGPILELVAKESCSEATAMERLLTEESINELKELL</sequence>
<dbReference type="Proteomes" id="UP001239111">
    <property type="component" value="Chromosome 1"/>
</dbReference>
<comment type="caution">
    <text evidence="1">The sequence shown here is derived from an EMBL/GenBank/DDBJ whole genome shotgun (WGS) entry which is preliminary data.</text>
</comment>
<evidence type="ECO:0000313" key="2">
    <source>
        <dbReference type="Proteomes" id="UP001239111"/>
    </source>
</evidence>
<accession>A0ACC2PNK7</accession>
<keyword evidence="2" id="KW-1185">Reference proteome</keyword>
<organism evidence="1 2">
    <name type="scientific">Eretmocerus hayati</name>
    <dbReference type="NCBI Taxonomy" id="131215"/>
    <lineage>
        <taxon>Eukaryota</taxon>
        <taxon>Metazoa</taxon>
        <taxon>Ecdysozoa</taxon>
        <taxon>Arthropoda</taxon>
        <taxon>Hexapoda</taxon>
        <taxon>Insecta</taxon>
        <taxon>Pterygota</taxon>
        <taxon>Neoptera</taxon>
        <taxon>Endopterygota</taxon>
        <taxon>Hymenoptera</taxon>
        <taxon>Apocrita</taxon>
        <taxon>Proctotrupomorpha</taxon>
        <taxon>Chalcidoidea</taxon>
        <taxon>Aphelinidae</taxon>
        <taxon>Aphelininae</taxon>
        <taxon>Eretmocerus</taxon>
    </lineage>
</organism>
<name>A0ACC2PNK7_9HYME</name>